<feature type="domain" description="Spore germination protein N-terminal" evidence="9">
    <location>
        <begin position="24"/>
        <end position="194"/>
    </location>
</feature>
<evidence type="ECO:0000256" key="3">
    <source>
        <dbReference type="ARBA" id="ARBA00022544"/>
    </source>
</evidence>
<evidence type="ECO:0000256" key="7">
    <source>
        <dbReference type="ARBA" id="ARBA00023288"/>
    </source>
</evidence>
<dbReference type="InterPro" id="IPR038501">
    <property type="entry name" value="Spore_GerAC_C_sf"/>
</dbReference>
<dbReference type="Pfam" id="PF25198">
    <property type="entry name" value="Spore_GerAC_N"/>
    <property type="match status" value="1"/>
</dbReference>
<sequence>MILKLKLTIVVIVVCSILSSCKGSEELNELHIVHSIAVDSGQNGGVKLTAEIAKLSTGGNQPKGMQNRTFYLTGEGKSLFEAARLMRVKSDRTLLWGHTTSILFSEDVAKLGIGKHIRAIRQLRQFRNSALVYVMKGNAYEALQVTMPNVAITSLALRGLTEGASITALTEKMSLIDIYKELVNHYEDLSIPAAQIVTDSSEKERRLLQTVGIYSFQGDRLIGLMKERETKGYLRAGNKLSGAVETLKCDDGQTISFENTSNKSRLKVSVDSNMRPVIRIEIYADLNLTSLQCKDSEVTPGKISDWENSLNERISEDINQYIDFSQRNKVDLLGVGEIIHRRHPKQWKKMKEDWDTIYASSRFNVEVHSRIDHTNFIY</sequence>
<accession>A0A3T1DAJ1</accession>
<dbReference type="InterPro" id="IPR046953">
    <property type="entry name" value="Spore_GerAC-like_C"/>
</dbReference>
<comment type="subcellular location">
    <subcellularLocation>
        <location evidence="1">Membrane</location>
        <topology evidence="1">Lipid-anchor</topology>
    </subcellularLocation>
</comment>
<dbReference type="GO" id="GO:0009847">
    <property type="term" value="P:spore germination"/>
    <property type="evidence" value="ECO:0007669"/>
    <property type="project" value="InterPro"/>
</dbReference>
<dbReference type="Proteomes" id="UP000289856">
    <property type="component" value="Chromosome"/>
</dbReference>
<name>A0A3T1DAJ1_9BACL</name>
<comment type="similarity">
    <text evidence="2">Belongs to the GerABKC lipoprotein family.</text>
</comment>
<evidence type="ECO:0000259" key="8">
    <source>
        <dbReference type="Pfam" id="PF05504"/>
    </source>
</evidence>
<evidence type="ECO:0000256" key="4">
    <source>
        <dbReference type="ARBA" id="ARBA00022729"/>
    </source>
</evidence>
<protein>
    <submittedName>
        <fullName evidence="10">Uncharacterized protein</fullName>
    </submittedName>
</protein>
<proteinExistence type="inferred from homology"/>
<keyword evidence="11" id="KW-1185">Reference proteome</keyword>
<dbReference type="GO" id="GO:0016020">
    <property type="term" value="C:membrane"/>
    <property type="evidence" value="ECO:0007669"/>
    <property type="project" value="UniProtKB-SubCell"/>
</dbReference>
<dbReference type="InterPro" id="IPR008844">
    <property type="entry name" value="Spore_GerAC-like"/>
</dbReference>
<keyword evidence="5" id="KW-0472">Membrane</keyword>
<dbReference type="KEGG" id="cohn:KCTCHS21_44430"/>
<dbReference type="EMBL" id="AP019400">
    <property type="protein sequence ID" value="BBI35044.1"/>
    <property type="molecule type" value="Genomic_DNA"/>
</dbReference>
<dbReference type="OrthoDB" id="9816067at2"/>
<gene>
    <name evidence="10" type="ORF">KCTCHS21_44430</name>
</gene>
<dbReference type="InterPro" id="IPR057336">
    <property type="entry name" value="GerAC_N"/>
</dbReference>
<keyword evidence="3" id="KW-0309">Germination</keyword>
<evidence type="ECO:0000259" key="9">
    <source>
        <dbReference type="Pfam" id="PF25198"/>
    </source>
</evidence>
<evidence type="ECO:0000256" key="5">
    <source>
        <dbReference type="ARBA" id="ARBA00023136"/>
    </source>
</evidence>
<dbReference type="AlphaFoldDB" id="A0A3T1DAJ1"/>
<evidence type="ECO:0000256" key="1">
    <source>
        <dbReference type="ARBA" id="ARBA00004635"/>
    </source>
</evidence>
<evidence type="ECO:0000256" key="2">
    <source>
        <dbReference type="ARBA" id="ARBA00007886"/>
    </source>
</evidence>
<dbReference type="RefSeq" id="WP_130613382.1">
    <property type="nucleotide sequence ID" value="NZ_AP019400.1"/>
</dbReference>
<reference evidence="10 11" key="1">
    <citation type="submission" date="2019-01" db="EMBL/GenBank/DDBJ databases">
        <title>Complete genome sequence of Cohnella hallensis HS21 isolated from Korean fir (Abies koreana) rhizospheric soil.</title>
        <authorList>
            <person name="Jiang L."/>
            <person name="Kang S.W."/>
            <person name="Kim S."/>
            <person name="Jung J."/>
            <person name="Kim C.Y."/>
            <person name="Kim D.H."/>
            <person name="Kim S.W."/>
            <person name="Lee J."/>
        </authorList>
    </citation>
    <scope>NUCLEOTIDE SEQUENCE [LARGE SCALE GENOMIC DNA]</scope>
    <source>
        <strain evidence="10 11">HS21</strain>
    </source>
</reference>
<keyword evidence="4" id="KW-0732">Signal</keyword>
<dbReference type="PANTHER" id="PTHR35789">
    <property type="entry name" value="SPORE GERMINATION PROTEIN B3"/>
    <property type="match status" value="1"/>
</dbReference>
<keyword evidence="6" id="KW-0564">Palmitate</keyword>
<dbReference type="NCBIfam" id="TIGR02887">
    <property type="entry name" value="spore_ger_x_C"/>
    <property type="match status" value="1"/>
</dbReference>
<organism evidence="10 11">
    <name type="scientific">Cohnella abietis</name>
    <dbReference type="NCBI Taxonomy" id="2507935"/>
    <lineage>
        <taxon>Bacteria</taxon>
        <taxon>Bacillati</taxon>
        <taxon>Bacillota</taxon>
        <taxon>Bacilli</taxon>
        <taxon>Bacillales</taxon>
        <taxon>Paenibacillaceae</taxon>
        <taxon>Cohnella</taxon>
    </lineage>
</organism>
<evidence type="ECO:0000313" key="10">
    <source>
        <dbReference type="EMBL" id="BBI35044.1"/>
    </source>
</evidence>
<evidence type="ECO:0000256" key="6">
    <source>
        <dbReference type="ARBA" id="ARBA00023139"/>
    </source>
</evidence>
<keyword evidence="7" id="KW-0449">Lipoprotein</keyword>
<dbReference type="Pfam" id="PF05504">
    <property type="entry name" value="Spore_GerAC"/>
    <property type="match status" value="1"/>
</dbReference>
<dbReference type="Gene3D" id="3.30.300.210">
    <property type="entry name" value="Nutrient germinant receptor protein C, domain 3"/>
    <property type="match status" value="1"/>
</dbReference>
<dbReference type="PANTHER" id="PTHR35789:SF1">
    <property type="entry name" value="SPORE GERMINATION PROTEIN B3"/>
    <property type="match status" value="1"/>
</dbReference>
<feature type="domain" description="Spore germination GerAC-like C-terminal" evidence="8">
    <location>
        <begin position="212"/>
        <end position="374"/>
    </location>
</feature>
<evidence type="ECO:0000313" key="11">
    <source>
        <dbReference type="Proteomes" id="UP000289856"/>
    </source>
</evidence>
<dbReference type="PROSITE" id="PS51257">
    <property type="entry name" value="PROKAR_LIPOPROTEIN"/>
    <property type="match status" value="1"/>
</dbReference>